<evidence type="ECO:0000313" key="2">
    <source>
        <dbReference type="Proteomes" id="UP000735302"/>
    </source>
</evidence>
<evidence type="ECO:0000313" key="1">
    <source>
        <dbReference type="EMBL" id="GFN92027.1"/>
    </source>
</evidence>
<dbReference type="AlphaFoldDB" id="A0AAV3ZBE1"/>
<proteinExistence type="predicted"/>
<protein>
    <submittedName>
        <fullName evidence="1">Uncharacterized protein</fullName>
    </submittedName>
</protein>
<organism evidence="1 2">
    <name type="scientific">Plakobranchus ocellatus</name>
    <dbReference type="NCBI Taxonomy" id="259542"/>
    <lineage>
        <taxon>Eukaryota</taxon>
        <taxon>Metazoa</taxon>
        <taxon>Spiralia</taxon>
        <taxon>Lophotrochozoa</taxon>
        <taxon>Mollusca</taxon>
        <taxon>Gastropoda</taxon>
        <taxon>Heterobranchia</taxon>
        <taxon>Euthyneura</taxon>
        <taxon>Panpulmonata</taxon>
        <taxon>Sacoglossa</taxon>
        <taxon>Placobranchoidea</taxon>
        <taxon>Plakobranchidae</taxon>
        <taxon>Plakobranchus</taxon>
    </lineage>
</organism>
<accession>A0AAV3ZBE1</accession>
<reference evidence="1 2" key="1">
    <citation type="journal article" date="2021" name="Elife">
        <title>Chloroplast acquisition without the gene transfer in kleptoplastic sea slugs, Plakobranchus ocellatus.</title>
        <authorList>
            <person name="Maeda T."/>
            <person name="Takahashi S."/>
            <person name="Yoshida T."/>
            <person name="Shimamura S."/>
            <person name="Takaki Y."/>
            <person name="Nagai Y."/>
            <person name="Toyoda A."/>
            <person name="Suzuki Y."/>
            <person name="Arimoto A."/>
            <person name="Ishii H."/>
            <person name="Satoh N."/>
            <person name="Nishiyama T."/>
            <person name="Hasebe M."/>
            <person name="Maruyama T."/>
            <person name="Minagawa J."/>
            <person name="Obokata J."/>
            <person name="Shigenobu S."/>
        </authorList>
    </citation>
    <scope>NUCLEOTIDE SEQUENCE [LARGE SCALE GENOMIC DNA]</scope>
</reference>
<dbReference type="Proteomes" id="UP000735302">
    <property type="component" value="Unassembled WGS sequence"/>
</dbReference>
<gene>
    <name evidence="1" type="ORF">PoB_001853300</name>
</gene>
<name>A0AAV3ZBE1_9GAST</name>
<keyword evidence="2" id="KW-1185">Reference proteome</keyword>
<dbReference type="EMBL" id="BLXT01002217">
    <property type="protein sequence ID" value="GFN92027.1"/>
    <property type="molecule type" value="Genomic_DNA"/>
</dbReference>
<comment type="caution">
    <text evidence="1">The sequence shown here is derived from an EMBL/GenBank/DDBJ whole genome shotgun (WGS) entry which is preliminary data.</text>
</comment>
<sequence length="100" mass="11038">MTLNRALKFIHHDREITSFQIRELLVRDFAMSETHHYPNDCTTGSCLLFIPDRSCKLRQVVQTPESAPATAKVTAGRCVLHVLASLGAVQFGSVGMVKAP</sequence>